<proteinExistence type="inferred from homology"/>
<evidence type="ECO:0000256" key="4">
    <source>
        <dbReference type="ARBA" id="ARBA00022801"/>
    </source>
</evidence>
<evidence type="ECO:0000256" key="1">
    <source>
        <dbReference type="ARBA" id="ARBA00001936"/>
    </source>
</evidence>
<dbReference type="AlphaFoldDB" id="A0A699ZK74"/>
<dbReference type="InterPro" id="IPR052433">
    <property type="entry name" value="X-Pro_dipept-like"/>
</dbReference>
<organism evidence="7 8">
    <name type="scientific">Haematococcus lacustris</name>
    <name type="common">Green alga</name>
    <name type="synonym">Haematococcus pluvialis</name>
    <dbReference type="NCBI Taxonomy" id="44745"/>
    <lineage>
        <taxon>Eukaryota</taxon>
        <taxon>Viridiplantae</taxon>
        <taxon>Chlorophyta</taxon>
        <taxon>core chlorophytes</taxon>
        <taxon>Chlorophyceae</taxon>
        <taxon>CS clade</taxon>
        <taxon>Chlamydomonadales</taxon>
        <taxon>Haematococcaceae</taxon>
        <taxon>Haematococcus</taxon>
    </lineage>
</organism>
<protein>
    <submittedName>
        <fullName evidence="7">X-Pro aminopeptidase</fullName>
    </submittedName>
</protein>
<dbReference type="Gene3D" id="3.90.230.10">
    <property type="entry name" value="Creatinase/methionine aminopeptidase superfamily"/>
    <property type="match status" value="1"/>
</dbReference>
<dbReference type="PANTHER" id="PTHR43226">
    <property type="entry name" value="XAA-PRO AMINOPEPTIDASE 3"/>
    <property type="match status" value="1"/>
</dbReference>
<dbReference type="GO" id="GO:0006508">
    <property type="term" value="P:proteolysis"/>
    <property type="evidence" value="ECO:0007669"/>
    <property type="project" value="TreeGrafter"/>
</dbReference>
<sequence length="41" mass="4605">MDAGCELHGYCSDVTRTWPVSGRFTPAQRLVYSAVLHTHNQ</sequence>
<dbReference type="InterPro" id="IPR000994">
    <property type="entry name" value="Pept_M24"/>
</dbReference>
<feature type="non-terminal residue" evidence="7">
    <location>
        <position position="1"/>
    </location>
</feature>
<name>A0A699ZK74_HAELA</name>
<keyword evidence="7" id="KW-0031">Aminopeptidase</keyword>
<evidence type="ECO:0000256" key="2">
    <source>
        <dbReference type="ARBA" id="ARBA00008766"/>
    </source>
</evidence>
<dbReference type="GO" id="GO:0046872">
    <property type="term" value="F:metal ion binding"/>
    <property type="evidence" value="ECO:0007669"/>
    <property type="project" value="UniProtKB-KW"/>
</dbReference>
<dbReference type="SUPFAM" id="SSF55920">
    <property type="entry name" value="Creatinase/aminopeptidase"/>
    <property type="match status" value="1"/>
</dbReference>
<dbReference type="PANTHER" id="PTHR43226:SF4">
    <property type="entry name" value="XAA-PRO AMINOPEPTIDASE 3"/>
    <property type="match status" value="1"/>
</dbReference>
<keyword evidence="4" id="KW-0378">Hydrolase</keyword>
<gene>
    <name evidence="7" type="ORF">HaLaN_20750</name>
</gene>
<evidence type="ECO:0000313" key="7">
    <source>
        <dbReference type="EMBL" id="GFH23177.1"/>
    </source>
</evidence>
<evidence type="ECO:0000256" key="3">
    <source>
        <dbReference type="ARBA" id="ARBA00022723"/>
    </source>
</evidence>
<feature type="domain" description="Peptidase M24" evidence="6">
    <location>
        <begin position="1"/>
        <end position="40"/>
    </location>
</feature>
<evidence type="ECO:0000313" key="8">
    <source>
        <dbReference type="Proteomes" id="UP000485058"/>
    </source>
</evidence>
<reference evidence="7 8" key="1">
    <citation type="submission" date="2020-02" db="EMBL/GenBank/DDBJ databases">
        <title>Draft genome sequence of Haematococcus lacustris strain NIES-144.</title>
        <authorList>
            <person name="Morimoto D."/>
            <person name="Nakagawa S."/>
            <person name="Yoshida T."/>
            <person name="Sawayama S."/>
        </authorList>
    </citation>
    <scope>NUCLEOTIDE SEQUENCE [LARGE SCALE GENOMIC DNA]</scope>
    <source>
        <strain evidence="7 8">NIES-144</strain>
    </source>
</reference>
<evidence type="ECO:0000259" key="6">
    <source>
        <dbReference type="Pfam" id="PF00557"/>
    </source>
</evidence>
<evidence type="ECO:0000256" key="5">
    <source>
        <dbReference type="ARBA" id="ARBA00023211"/>
    </source>
</evidence>
<comment type="cofactor">
    <cofactor evidence="1">
        <name>Mn(2+)</name>
        <dbReference type="ChEBI" id="CHEBI:29035"/>
    </cofactor>
</comment>
<keyword evidence="3" id="KW-0479">Metal-binding</keyword>
<dbReference type="GO" id="GO:0005739">
    <property type="term" value="C:mitochondrion"/>
    <property type="evidence" value="ECO:0007669"/>
    <property type="project" value="TreeGrafter"/>
</dbReference>
<accession>A0A699ZK74</accession>
<dbReference type="GO" id="GO:0004177">
    <property type="term" value="F:aminopeptidase activity"/>
    <property type="evidence" value="ECO:0007669"/>
    <property type="project" value="UniProtKB-KW"/>
</dbReference>
<keyword evidence="7" id="KW-0645">Protease</keyword>
<comment type="caution">
    <text evidence="7">The sequence shown here is derived from an EMBL/GenBank/DDBJ whole genome shotgun (WGS) entry which is preliminary data.</text>
</comment>
<dbReference type="InterPro" id="IPR036005">
    <property type="entry name" value="Creatinase/aminopeptidase-like"/>
</dbReference>
<dbReference type="Pfam" id="PF00557">
    <property type="entry name" value="Peptidase_M24"/>
    <property type="match status" value="1"/>
</dbReference>
<comment type="similarity">
    <text evidence="2">Belongs to the peptidase M24B family.</text>
</comment>
<keyword evidence="5" id="KW-0464">Manganese</keyword>
<dbReference type="Proteomes" id="UP000485058">
    <property type="component" value="Unassembled WGS sequence"/>
</dbReference>
<keyword evidence="8" id="KW-1185">Reference proteome</keyword>
<dbReference type="EMBL" id="BLLF01002209">
    <property type="protein sequence ID" value="GFH23177.1"/>
    <property type="molecule type" value="Genomic_DNA"/>
</dbReference>